<feature type="non-terminal residue" evidence="2">
    <location>
        <position position="65"/>
    </location>
</feature>
<feature type="transmembrane region" description="Helical" evidence="1">
    <location>
        <begin position="31"/>
        <end position="49"/>
    </location>
</feature>
<name>A0A382YNW5_9ZZZZ</name>
<feature type="non-terminal residue" evidence="2">
    <location>
        <position position="1"/>
    </location>
</feature>
<accession>A0A382YNW5</accession>
<gene>
    <name evidence="2" type="ORF">METZ01_LOCUS437062</name>
</gene>
<sequence>VDESITVLWLIGQALIAIADAGTTETTVAVGLLGQILLVIILGIIKIGCGDDFSGDGIKTPGKEF</sequence>
<evidence type="ECO:0000256" key="1">
    <source>
        <dbReference type="SAM" id="Phobius"/>
    </source>
</evidence>
<organism evidence="2">
    <name type="scientific">marine metagenome</name>
    <dbReference type="NCBI Taxonomy" id="408172"/>
    <lineage>
        <taxon>unclassified sequences</taxon>
        <taxon>metagenomes</taxon>
        <taxon>ecological metagenomes</taxon>
    </lineage>
</organism>
<dbReference type="AlphaFoldDB" id="A0A382YNW5"/>
<keyword evidence="1" id="KW-1133">Transmembrane helix</keyword>
<dbReference type="EMBL" id="UINC01176873">
    <property type="protein sequence ID" value="SVD84208.1"/>
    <property type="molecule type" value="Genomic_DNA"/>
</dbReference>
<reference evidence="2" key="1">
    <citation type="submission" date="2018-05" db="EMBL/GenBank/DDBJ databases">
        <authorList>
            <person name="Lanie J.A."/>
            <person name="Ng W.-L."/>
            <person name="Kazmierczak K.M."/>
            <person name="Andrzejewski T.M."/>
            <person name="Davidsen T.M."/>
            <person name="Wayne K.J."/>
            <person name="Tettelin H."/>
            <person name="Glass J.I."/>
            <person name="Rusch D."/>
            <person name="Podicherti R."/>
            <person name="Tsui H.-C.T."/>
            <person name="Winkler M.E."/>
        </authorList>
    </citation>
    <scope>NUCLEOTIDE SEQUENCE</scope>
</reference>
<proteinExistence type="predicted"/>
<keyword evidence="1" id="KW-0812">Transmembrane</keyword>
<protein>
    <submittedName>
        <fullName evidence="2">Uncharacterized protein</fullName>
    </submittedName>
</protein>
<evidence type="ECO:0000313" key="2">
    <source>
        <dbReference type="EMBL" id="SVD84208.1"/>
    </source>
</evidence>
<keyword evidence="1" id="KW-0472">Membrane</keyword>